<evidence type="ECO:0000256" key="1">
    <source>
        <dbReference type="SAM" id="MobiDB-lite"/>
    </source>
</evidence>
<dbReference type="InParanoid" id="A0A1E7EU42"/>
<proteinExistence type="predicted"/>
<feature type="compositionally biased region" description="Basic and acidic residues" evidence="1">
    <location>
        <begin position="205"/>
        <end position="214"/>
    </location>
</feature>
<organism evidence="2 3">
    <name type="scientific">Fragilariopsis cylindrus CCMP1102</name>
    <dbReference type="NCBI Taxonomy" id="635003"/>
    <lineage>
        <taxon>Eukaryota</taxon>
        <taxon>Sar</taxon>
        <taxon>Stramenopiles</taxon>
        <taxon>Ochrophyta</taxon>
        <taxon>Bacillariophyta</taxon>
        <taxon>Bacillariophyceae</taxon>
        <taxon>Bacillariophycidae</taxon>
        <taxon>Bacillariales</taxon>
        <taxon>Bacillariaceae</taxon>
        <taxon>Fragilariopsis</taxon>
    </lineage>
</organism>
<dbReference type="InterPro" id="IPR036882">
    <property type="entry name" value="Alba-like_dom_sf"/>
</dbReference>
<gene>
    <name evidence="2" type="ORF">FRACYDRAFT_271336</name>
</gene>
<feature type="region of interest" description="Disordered" evidence="1">
    <location>
        <begin position="45"/>
        <end position="89"/>
    </location>
</feature>
<feature type="compositionally biased region" description="Polar residues" evidence="1">
    <location>
        <begin position="57"/>
        <end position="67"/>
    </location>
</feature>
<feature type="compositionally biased region" description="Low complexity" evidence="1">
    <location>
        <begin position="114"/>
        <end position="131"/>
    </location>
</feature>
<dbReference type="AlphaFoldDB" id="A0A1E7EU42"/>
<dbReference type="EMBL" id="KV784375">
    <property type="protein sequence ID" value="OEU09412.1"/>
    <property type="molecule type" value="Genomic_DNA"/>
</dbReference>
<dbReference type="GO" id="GO:0003676">
    <property type="term" value="F:nucleic acid binding"/>
    <property type="evidence" value="ECO:0007669"/>
    <property type="project" value="InterPro"/>
</dbReference>
<evidence type="ECO:0000313" key="3">
    <source>
        <dbReference type="Proteomes" id="UP000095751"/>
    </source>
</evidence>
<evidence type="ECO:0000313" key="2">
    <source>
        <dbReference type="EMBL" id="OEU09412.1"/>
    </source>
</evidence>
<feature type="region of interest" description="Disordered" evidence="1">
    <location>
        <begin position="187"/>
        <end position="214"/>
    </location>
</feature>
<name>A0A1E7EU42_9STRA</name>
<reference evidence="2 3" key="1">
    <citation type="submission" date="2016-09" db="EMBL/GenBank/DDBJ databases">
        <title>Extensive genetic diversity and differential bi-allelic expression allows diatom success in the polar Southern Ocean.</title>
        <authorList>
            <consortium name="DOE Joint Genome Institute"/>
            <person name="Mock T."/>
            <person name="Otillar R.P."/>
            <person name="Strauss J."/>
            <person name="Dupont C."/>
            <person name="Frickenhaus S."/>
            <person name="Maumus F."/>
            <person name="Mcmullan M."/>
            <person name="Sanges R."/>
            <person name="Schmutz J."/>
            <person name="Toseland A."/>
            <person name="Valas R."/>
            <person name="Veluchamy A."/>
            <person name="Ward B.J."/>
            <person name="Allen A."/>
            <person name="Barry K."/>
            <person name="Falciatore A."/>
            <person name="Ferrante M."/>
            <person name="Fortunato A.E."/>
            <person name="Gloeckner G."/>
            <person name="Gruber A."/>
            <person name="Hipkin R."/>
            <person name="Janech M."/>
            <person name="Kroth P."/>
            <person name="Leese F."/>
            <person name="Lindquist E."/>
            <person name="Lyon B.R."/>
            <person name="Martin J."/>
            <person name="Mayer C."/>
            <person name="Parker M."/>
            <person name="Quesneville H."/>
            <person name="Raymond J."/>
            <person name="Uhlig C."/>
            <person name="Valentin K.U."/>
            <person name="Worden A.Z."/>
            <person name="Armbrust E.V."/>
            <person name="Bowler C."/>
            <person name="Green B."/>
            <person name="Moulton V."/>
            <person name="Van Oosterhout C."/>
            <person name="Grigoriev I."/>
        </authorList>
    </citation>
    <scope>NUCLEOTIDE SEQUENCE [LARGE SCALE GENOMIC DNA]</scope>
    <source>
        <strain evidence="2 3">CCMP1102</strain>
    </source>
</reference>
<keyword evidence="3" id="KW-1185">Reference proteome</keyword>
<dbReference type="Proteomes" id="UP000095751">
    <property type="component" value="Unassembled WGS sequence"/>
</dbReference>
<dbReference type="Gene3D" id="3.30.110.20">
    <property type="entry name" value="Alba-like domain"/>
    <property type="match status" value="1"/>
</dbReference>
<protein>
    <submittedName>
        <fullName evidence="2">Uncharacterized protein</fullName>
    </submittedName>
</protein>
<sequence length="214" mass="22990">MCDLSALEGAIVAAVDAAHLLERSQLASIVRIHTSYVNVEPKRRRQASQQQQQQQQGDVSIVTTSATKTEDNLPSVREDTFSSHQSESISLNTRHAISLSSTAAAAADAVVDPNTTSVSSTSSSTGGKVSSIQQNTRQEGSSRNSSGVGGGGRELRRARILITVKRTESYKRWLDENPLQHQAIIAGADIGDSNITPSGPSPSYHHQEEEENQK</sequence>
<feature type="region of interest" description="Disordered" evidence="1">
    <location>
        <begin position="114"/>
        <end position="152"/>
    </location>
</feature>
<feature type="compositionally biased region" description="Basic and acidic residues" evidence="1">
    <location>
        <begin position="68"/>
        <end position="81"/>
    </location>
</feature>
<dbReference type="KEGG" id="fcy:FRACYDRAFT_271336"/>
<dbReference type="OrthoDB" id="46052at2759"/>
<accession>A0A1E7EU42</accession>